<dbReference type="Pfam" id="PF00440">
    <property type="entry name" value="TetR_N"/>
    <property type="match status" value="1"/>
</dbReference>
<dbReference type="OrthoDB" id="9808189at2"/>
<dbReference type="InterPro" id="IPR050109">
    <property type="entry name" value="HTH-type_TetR-like_transc_reg"/>
</dbReference>
<evidence type="ECO:0000256" key="1">
    <source>
        <dbReference type="ARBA" id="ARBA00023125"/>
    </source>
</evidence>
<organism evidence="5 6">
    <name type="scientific">Sphingomonas yabuuchiae</name>
    <dbReference type="NCBI Taxonomy" id="172044"/>
    <lineage>
        <taxon>Bacteria</taxon>
        <taxon>Pseudomonadati</taxon>
        <taxon>Pseudomonadota</taxon>
        <taxon>Alphaproteobacteria</taxon>
        <taxon>Sphingomonadales</taxon>
        <taxon>Sphingomonadaceae</taxon>
        <taxon>Sphingomonas</taxon>
    </lineage>
</organism>
<dbReference type="GO" id="GO:0000976">
    <property type="term" value="F:transcription cis-regulatory region binding"/>
    <property type="evidence" value="ECO:0007669"/>
    <property type="project" value="TreeGrafter"/>
</dbReference>
<reference evidence="5" key="1">
    <citation type="journal article" date="2016" name="Front. Microbiol.">
        <title>Genomic Resource of Rice Seed Associated Bacteria.</title>
        <authorList>
            <person name="Midha S."/>
            <person name="Bansal K."/>
            <person name="Sharma S."/>
            <person name="Kumar N."/>
            <person name="Patil P.P."/>
            <person name="Chaudhry V."/>
            <person name="Patil P.B."/>
        </authorList>
    </citation>
    <scope>NUCLEOTIDE SEQUENCE [LARGE SCALE GENOMIC DNA]</scope>
    <source>
        <strain evidence="5">NS355</strain>
    </source>
</reference>
<keyword evidence="1 2" id="KW-0238">DNA-binding</keyword>
<dbReference type="InterPro" id="IPR001647">
    <property type="entry name" value="HTH_TetR"/>
</dbReference>
<dbReference type="PROSITE" id="PS50977">
    <property type="entry name" value="HTH_TETR_2"/>
    <property type="match status" value="1"/>
</dbReference>
<evidence type="ECO:0000256" key="3">
    <source>
        <dbReference type="SAM" id="MobiDB-lite"/>
    </source>
</evidence>
<accession>A0A147ILS7</accession>
<dbReference type="InterPro" id="IPR023772">
    <property type="entry name" value="DNA-bd_HTH_TetR-type_CS"/>
</dbReference>
<dbReference type="GO" id="GO:0003700">
    <property type="term" value="F:DNA-binding transcription factor activity"/>
    <property type="evidence" value="ECO:0007669"/>
    <property type="project" value="TreeGrafter"/>
</dbReference>
<protein>
    <recommendedName>
        <fullName evidence="4">HTH tetR-type domain-containing protein</fullName>
    </recommendedName>
</protein>
<name>A0A147ILS7_9SPHN</name>
<dbReference type="Proteomes" id="UP000073923">
    <property type="component" value="Unassembled WGS sequence"/>
</dbReference>
<evidence type="ECO:0000256" key="2">
    <source>
        <dbReference type="PROSITE-ProRule" id="PRU00335"/>
    </source>
</evidence>
<dbReference type="PRINTS" id="PR00455">
    <property type="entry name" value="HTHTETR"/>
</dbReference>
<dbReference type="AlphaFoldDB" id="A0A147ILS7"/>
<dbReference type="PROSITE" id="PS01081">
    <property type="entry name" value="HTH_TETR_1"/>
    <property type="match status" value="1"/>
</dbReference>
<sequence>MTTSVPPKAMNPRKTARQGRSAATVDAIVEAAARILEAAGPSGYTTNAIAQRAGVSVGSLYQYFPNKDAITRALIRRELAILEAQIAAINIGSTNPSPLARLITVAVGQQLERPRLAHILEAEQERLGADADITPVYERVVVMICAILQSAGFAASCELAQDIASLIATVVNPAATRGDDDRARLEMRARAVVMARLSTP</sequence>
<comment type="caution">
    <text evidence="5">The sequence shown here is derived from an EMBL/GenBank/DDBJ whole genome shotgun (WGS) entry which is preliminary data.</text>
</comment>
<dbReference type="EMBL" id="LDTF01000097">
    <property type="protein sequence ID" value="KTT96013.1"/>
    <property type="molecule type" value="Genomic_DNA"/>
</dbReference>
<feature type="domain" description="HTH tetR-type" evidence="4">
    <location>
        <begin position="22"/>
        <end position="82"/>
    </location>
</feature>
<dbReference type="Gene3D" id="1.10.357.10">
    <property type="entry name" value="Tetracycline Repressor, domain 2"/>
    <property type="match status" value="1"/>
</dbReference>
<dbReference type="PANTHER" id="PTHR30055:SF226">
    <property type="entry name" value="HTH-TYPE TRANSCRIPTIONAL REGULATOR PKSA"/>
    <property type="match status" value="1"/>
</dbReference>
<dbReference type="SUPFAM" id="SSF46689">
    <property type="entry name" value="Homeodomain-like"/>
    <property type="match status" value="1"/>
</dbReference>
<evidence type="ECO:0000313" key="5">
    <source>
        <dbReference type="EMBL" id="KTT96013.1"/>
    </source>
</evidence>
<dbReference type="PATRIC" id="fig|172044.3.peg.3661"/>
<feature type="DNA-binding region" description="H-T-H motif" evidence="2">
    <location>
        <begin position="45"/>
        <end position="64"/>
    </location>
</feature>
<gene>
    <name evidence="5" type="ORF">NS355_15545</name>
</gene>
<proteinExistence type="predicted"/>
<feature type="region of interest" description="Disordered" evidence="3">
    <location>
        <begin position="1"/>
        <end position="21"/>
    </location>
</feature>
<evidence type="ECO:0000259" key="4">
    <source>
        <dbReference type="PROSITE" id="PS50977"/>
    </source>
</evidence>
<dbReference type="InterPro" id="IPR009057">
    <property type="entry name" value="Homeodomain-like_sf"/>
</dbReference>
<dbReference type="PANTHER" id="PTHR30055">
    <property type="entry name" value="HTH-TYPE TRANSCRIPTIONAL REGULATOR RUTR"/>
    <property type="match status" value="1"/>
</dbReference>
<evidence type="ECO:0000313" key="6">
    <source>
        <dbReference type="Proteomes" id="UP000073923"/>
    </source>
</evidence>